<organism evidence="2 3">
    <name type="scientific">Elysia marginata</name>
    <dbReference type="NCBI Taxonomy" id="1093978"/>
    <lineage>
        <taxon>Eukaryota</taxon>
        <taxon>Metazoa</taxon>
        <taxon>Spiralia</taxon>
        <taxon>Lophotrochozoa</taxon>
        <taxon>Mollusca</taxon>
        <taxon>Gastropoda</taxon>
        <taxon>Heterobranchia</taxon>
        <taxon>Euthyneura</taxon>
        <taxon>Panpulmonata</taxon>
        <taxon>Sacoglossa</taxon>
        <taxon>Placobranchoidea</taxon>
        <taxon>Plakobranchidae</taxon>
        <taxon>Elysia</taxon>
    </lineage>
</organism>
<dbReference type="Proteomes" id="UP000762676">
    <property type="component" value="Unassembled WGS sequence"/>
</dbReference>
<protein>
    <submittedName>
        <fullName evidence="2">Nose resistant to fluoxetine protein 6</fullName>
    </submittedName>
</protein>
<reference evidence="2 3" key="1">
    <citation type="journal article" date="2021" name="Elife">
        <title>Chloroplast acquisition without the gene transfer in kleptoplastic sea slugs, Plakobranchus ocellatus.</title>
        <authorList>
            <person name="Maeda T."/>
            <person name="Takahashi S."/>
            <person name="Yoshida T."/>
            <person name="Shimamura S."/>
            <person name="Takaki Y."/>
            <person name="Nagai Y."/>
            <person name="Toyoda A."/>
            <person name="Suzuki Y."/>
            <person name="Arimoto A."/>
            <person name="Ishii H."/>
            <person name="Satoh N."/>
            <person name="Nishiyama T."/>
            <person name="Hasebe M."/>
            <person name="Maruyama T."/>
            <person name="Minagawa J."/>
            <person name="Obokata J."/>
            <person name="Shigenobu S."/>
        </authorList>
    </citation>
    <scope>NUCLEOTIDE SEQUENCE [LARGE SCALE GENOMIC DNA]</scope>
</reference>
<evidence type="ECO:0000256" key="1">
    <source>
        <dbReference type="SAM" id="Phobius"/>
    </source>
</evidence>
<feature type="transmembrane region" description="Helical" evidence="1">
    <location>
        <begin position="52"/>
        <end position="74"/>
    </location>
</feature>
<dbReference type="PANTHER" id="PTHR11161:SF0">
    <property type="entry name" value="O-ACYLTRANSFERASE LIKE PROTEIN"/>
    <property type="match status" value="1"/>
</dbReference>
<proteinExistence type="predicted"/>
<sequence>MVIVLVVTFQVMNCLGWAVACSVALAVVYGLFEDTNGHPISTEVAALYNALARIAWGAAVCWVIFACATGYGGVSFYGDIRPVNDGSLCNIYGLRSSIHRA</sequence>
<keyword evidence="1" id="KW-0812">Transmembrane</keyword>
<keyword evidence="1" id="KW-0472">Membrane</keyword>
<dbReference type="PANTHER" id="PTHR11161">
    <property type="entry name" value="O-ACYLTRANSFERASE"/>
    <property type="match status" value="1"/>
</dbReference>
<evidence type="ECO:0000313" key="2">
    <source>
        <dbReference type="EMBL" id="GFR89284.1"/>
    </source>
</evidence>
<comment type="caution">
    <text evidence="2">The sequence shown here is derived from an EMBL/GenBank/DDBJ whole genome shotgun (WGS) entry which is preliminary data.</text>
</comment>
<accession>A0AAV4GUT7</accession>
<gene>
    <name evidence="2" type="ORF">ElyMa_000790800</name>
</gene>
<dbReference type="EMBL" id="BMAT01001619">
    <property type="protein sequence ID" value="GFR89284.1"/>
    <property type="molecule type" value="Genomic_DNA"/>
</dbReference>
<name>A0AAV4GUT7_9GAST</name>
<dbReference type="InterPro" id="IPR052728">
    <property type="entry name" value="O2_lipid_transport_reg"/>
</dbReference>
<dbReference type="AlphaFoldDB" id="A0AAV4GUT7"/>
<feature type="transmembrane region" description="Helical" evidence="1">
    <location>
        <begin position="12"/>
        <end position="32"/>
    </location>
</feature>
<evidence type="ECO:0000313" key="3">
    <source>
        <dbReference type="Proteomes" id="UP000762676"/>
    </source>
</evidence>
<keyword evidence="1" id="KW-1133">Transmembrane helix</keyword>
<keyword evidence="3" id="KW-1185">Reference proteome</keyword>